<organism evidence="2 3">
    <name type="scientific">Ruminococcus flavefaciens</name>
    <dbReference type="NCBI Taxonomy" id="1265"/>
    <lineage>
        <taxon>Bacteria</taxon>
        <taxon>Bacillati</taxon>
        <taxon>Bacillota</taxon>
        <taxon>Clostridia</taxon>
        <taxon>Eubacteriales</taxon>
        <taxon>Oscillospiraceae</taxon>
        <taxon>Ruminococcus</taxon>
    </lineage>
</organism>
<accession>A0A1H6IUM6</accession>
<keyword evidence="1" id="KW-0732">Signal</keyword>
<evidence type="ECO:0000313" key="2">
    <source>
        <dbReference type="EMBL" id="SEH51773.1"/>
    </source>
</evidence>
<feature type="chain" id="PRO_5039355228" description="DUF5050 domain-containing protein" evidence="1">
    <location>
        <begin position="22"/>
        <end position="437"/>
    </location>
</feature>
<dbReference type="Proteomes" id="UP000183190">
    <property type="component" value="Unassembled WGS sequence"/>
</dbReference>
<dbReference type="Gene3D" id="2.130.10.10">
    <property type="entry name" value="YVTN repeat-like/Quinoprotein amine dehydrogenase"/>
    <property type="match status" value="1"/>
</dbReference>
<evidence type="ECO:0000256" key="1">
    <source>
        <dbReference type="SAM" id="SignalP"/>
    </source>
</evidence>
<dbReference type="RefSeq" id="WP_074715303.1">
    <property type="nucleotide sequence ID" value="NZ_FNWV01000003.1"/>
</dbReference>
<dbReference type="PROSITE" id="PS51257">
    <property type="entry name" value="PROKAR_LIPOPROTEIN"/>
    <property type="match status" value="1"/>
</dbReference>
<dbReference type="OrthoDB" id="1816165at2"/>
<protein>
    <recommendedName>
        <fullName evidence="4">DUF5050 domain-containing protein</fullName>
    </recommendedName>
</protein>
<dbReference type="AlphaFoldDB" id="A0A1H6IUM6"/>
<dbReference type="EMBL" id="FNWV01000003">
    <property type="protein sequence ID" value="SEH51773.1"/>
    <property type="molecule type" value="Genomic_DNA"/>
</dbReference>
<reference evidence="2 3" key="1">
    <citation type="submission" date="2016-10" db="EMBL/GenBank/DDBJ databases">
        <authorList>
            <person name="de Groot N.N."/>
        </authorList>
    </citation>
    <scope>NUCLEOTIDE SEQUENCE [LARGE SCALE GENOMIC DNA]</scope>
    <source>
        <strain evidence="2 3">YAD2003</strain>
    </source>
</reference>
<name>A0A1H6IUM6_RUMFL</name>
<proteinExistence type="predicted"/>
<dbReference type="SUPFAM" id="SSF82171">
    <property type="entry name" value="DPP6 N-terminal domain-like"/>
    <property type="match status" value="1"/>
</dbReference>
<sequence length="437" mass="49986">MNKRISLIAAAVLAASSVLTACDDKEKPKPKDTAVNEDTGDTLVTEPVYREYSEDDFKTIDVSVLYPDRELPVEVSCVDISGLDFGKKLPVCNTEENAKVYYRDMFSLSHIEYNWEKLINEEAEGIASSCCMYNGKCYIVVEYKSFLTSNFDFSLFCYDEKSGRNEEVYSWSSKDINEDYTDQPMIFDDKLFYEIRNSSDNSTKVFAYDLATGDVKTVYEENESDIYVYFDHDSNDYPCLQLIKNGGEQLDHLYYDETAESFVADEANDIDGKIISSRYFGGVQYYIVKSDGRRKLDMICKYYHVSLSYTGGKIVYADDKTFLIKNEGSIHMYDLEKMEHYILDVTGMGNECTYCSGMVFTGNWYEKYKMPVYCIIPELGIAYVITDDDLYCGLKTVGDTVTFNSCIEYRKELKDETSGGISYAADKMTRVYTVTAK</sequence>
<dbReference type="InterPro" id="IPR015943">
    <property type="entry name" value="WD40/YVTN_repeat-like_dom_sf"/>
</dbReference>
<evidence type="ECO:0000313" key="3">
    <source>
        <dbReference type="Proteomes" id="UP000183190"/>
    </source>
</evidence>
<gene>
    <name evidence="2" type="ORF">SAMN02910265_01186</name>
</gene>
<evidence type="ECO:0008006" key="4">
    <source>
        <dbReference type="Google" id="ProtNLM"/>
    </source>
</evidence>
<feature type="signal peptide" evidence="1">
    <location>
        <begin position="1"/>
        <end position="21"/>
    </location>
</feature>